<evidence type="ECO:0000313" key="10">
    <source>
        <dbReference type="EMBL" id="TRY80402.1"/>
    </source>
</evidence>
<dbReference type="Pfam" id="PF02171">
    <property type="entry name" value="Piwi"/>
    <property type="match status" value="1"/>
</dbReference>
<feature type="region of interest" description="Disordered" evidence="7">
    <location>
        <begin position="178"/>
        <end position="208"/>
    </location>
</feature>
<dbReference type="SMART" id="SM00949">
    <property type="entry name" value="PAZ"/>
    <property type="match status" value="1"/>
</dbReference>
<feature type="domain" description="Piwi" evidence="9">
    <location>
        <begin position="656"/>
        <end position="947"/>
    </location>
</feature>
<dbReference type="PROSITE" id="PS50821">
    <property type="entry name" value="PAZ"/>
    <property type="match status" value="1"/>
</dbReference>
<dbReference type="PANTHER" id="PTHR22891">
    <property type="entry name" value="EUKARYOTIC TRANSLATION INITIATION FACTOR 2C"/>
    <property type="match status" value="1"/>
</dbReference>
<comment type="caution">
    <text evidence="10">The sequence shown here is derived from an EMBL/GenBank/DDBJ whole genome shotgun (WGS) entry which is preliminary data.</text>
</comment>
<dbReference type="SUPFAM" id="SSF53098">
    <property type="entry name" value="Ribonuclease H-like"/>
    <property type="match status" value="1"/>
</dbReference>
<dbReference type="InterPro" id="IPR003100">
    <property type="entry name" value="PAZ_dom"/>
</dbReference>
<dbReference type="SMART" id="SM00950">
    <property type="entry name" value="Piwi"/>
    <property type="match status" value="1"/>
</dbReference>
<dbReference type="Pfam" id="PF02170">
    <property type="entry name" value="PAZ"/>
    <property type="match status" value="1"/>
</dbReference>
<comment type="subcellular location">
    <subcellularLocation>
        <location evidence="1">Cytoplasm</location>
    </subcellularLocation>
</comment>
<feature type="domain" description="PAZ" evidence="8">
    <location>
        <begin position="379"/>
        <end position="491"/>
    </location>
</feature>
<keyword evidence="11" id="KW-1185">Reference proteome</keyword>
<evidence type="ECO:0008006" key="12">
    <source>
        <dbReference type="Google" id="ProtNLM"/>
    </source>
</evidence>
<dbReference type="InterPro" id="IPR012337">
    <property type="entry name" value="RNaseH-like_sf"/>
</dbReference>
<evidence type="ECO:0000256" key="7">
    <source>
        <dbReference type="SAM" id="MobiDB-lite"/>
    </source>
</evidence>
<protein>
    <recommendedName>
        <fullName evidence="12">Piwi domain-containing protein</fullName>
    </recommendedName>
</protein>
<evidence type="ECO:0000256" key="1">
    <source>
        <dbReference type="ARBA" id="ARBA00004496"/>
    </source>
</evidence>
<dbReference type="Gene3D" id="3.40.50.2300">
    <property type="match status" value="1"/>
</dbReference>
<dbReference type="PROSITE" id="PS50822">
    <property type="entry name" value="PIWI"/>
    <property type="match status" value="1"/>
</dbReference>
<dbReference type="STRING" id="6832.A0A553PRV3"/>
<dbReference type="CDD" id="cd02845">
    <property type="entry name" value="PAZ_piwi_like"/>
    <property type="match status" value="1"/>
</dbReference>
<name>A0A553PRV3_TIGCA</name>
<evidence type="ECO:0000313" key="11">
    <source>
        <dbReference type="Proteomes" id="UP000318571"/>
    </source>
</evidence>
<dbReference type="InterPro" id="IPR036085">
    <property type="entry name" value="PAZ_dom_sf"/>
</dbReference>
<dbReference type="Pfam" id="PF23278">
    <property type="entry name" value="Piwi_N"/>
    <property type="match status" value="1"/>
</dbReference>
<dbReference type="SUPFAM" id="SSF101690">
    <property type="entry name" value="PAZ domain"/>
    <property type="match status" value="1"/>
</dbReference>
<evidence type="ECO:0000256" key="3">
    <source>
        <dbReference type="ARBA" id="ARBA00022490"/>
    </source>
</evidence>
<feature type="compositionally biased region" description="Basic and acidic residues" evidence="7">
    <location>
        <begin position="28"/>
        <end position="39"/>
    </location>
</feature>
<keyword evidence="2" id="KW-0217">Developmental protein</keyword>
<dbReference type="InterPro" id="IPR003165">
    <property type="entry name" value="Piwi"/>
</dbReference>
<dbReference type="Gene3D" id="2.170.260.10">
    <property type="entry name" value="paz domain"/>
    <property type="match status" value="1"/>
</dbReference>
<dbReference type="InterPro" id="IPR036397">
    <property type="entry name" value="RNaseH_sf"/>
</dbReference>
<proteinExistence type="inferred from homology"/>
<dbReference type="Proteomes" id="UP000318571">
    <property type="component" value="Chromosome 12"/>
</dbReference>
<feature type="compositionally biased region" description="Low complexity" evidence="7">
    <location>
        <begin position="151"/>
        <end position="161"/>
    </location>
</feature>
<dbReference type="GO" id="GO:0034587">
    <property type="term" value="P:piRNA processing"/>
    <property type="evidence" value="ECO:0007669"/>
    <property type="project" value="UniProtKB-ARBA"/>
</dbReference>
<evidence type="ECO:0000256" key="4">
    <source>
        <dbReference type="ARBA" id="ARBA00022884"/>
    </source>
</evidence>
<evidence type="ECO:0000256" key="6">
    <source>
        <dbReference type="ARBA" id="ARBA00038291"/>
    </source>
</evidence>
<reference evidence="10 11" key="1">
    <citation type="journal article" date="2018" name="Nat. Ecol. Evol.">
        <title>Genomic signatures of mitonuclear coevolution across populations of Tigriopus californicus.</title>
        <authorList>
            <person name="Barreto F.S."/>
            <person name="Watson E.T."/>
            <person name="Lima T.G."/>
            <person name="Willett C.S."/>
            <person name="Edmands S."/>
            <person name="Li W."/>
            <person name="Burton R.S."/>
        </authorList>
    </citation>
    <scope>NUCLEOTIDE SEQUENCE [LARGE SCALE GENOMIC DNA]</scope>
    <source>
        <strain evidence="10 11">San Diego</strain>
    </source>
</reference>
<dbReference type="GO" id="GO:0003723">
    <property type="term" value="F:RNA binding"/>
    <property type="evidence" value="ECO:0007669"/>
    <property type="project" value="UniProtKB-KW"/>
</dbReference>
<evidence type="ECO:0000259" key="9">
    <source>
        <dbReference type="PROSITE" id="PS50822"/>
    </source>
</evidence>
<keyword evidence="4" id="KW-0694">RNA-binding</keyword>
<dbReference type="CDD" id="cd04658">
    <property type="entry name" value="Piwi_piwi-like_Euk"/>
    <property type="match status" value="1"/>
</dbReference>
<feature type="region of interest" description="Disordered" evidence="7">
    <location>
        <begin position="1"/>
        <end position="69"/>
    </location>
</feature>
<gene>
    <name evidence="10" type="ORF">TCAL_07749</name>
</gene>
<dbReference type="AlphaFoldDB" id="A0A553PRV3"/>
<evidence type="ECO:0000256" key="2">
    <source>
        <dbReference type="ARBA" id="ARBA00022473"/>
    </source>
</evidence>
<dbReference type="FunFam" id="2.170.260.10:FF:000003">
    <property type="entry name" value="Piwi-like RNA-mediated gene silencing 2"/>
    <property type="match status" value="1"/>
</dbReference>
<dbReference type="Gene3D" id="3.30.420.10">
    <property type="entry name" value="Ribonuclease H-like superfamily/Ribonuclease H"/>
    <property type="match status" value="1"/>
</dbReference>
<dbReference type="EMBL" id="VCGU01000001">
    <property type="protein sequence ID" value="TRY80402.1"/>
    <property type="molecule type" value="Genomic_DNA"/>
</dbReference>
<organism evidence="10 11">
    <name type="scientific">Tigriopus californicus</name>
    <name type="common">Marine copepod</name>
    <dbReference type="NCBI Taxonomy" id="6832"/>
    <lineage>
        <taxon>Eukaryota</taxon>
        <taxon>Metazoa</taxon>
        <taxon>Ecdysozoa</taxon>
        <taxon>Arthropoda</taxon>
        <taxon>Crustacea</taxon>
        <taxon>Multicrustacea</taxon>
        <taxon>Hexanauplia</taxon>
        <taxon>Copepoda</taxon>
        <taxon>Harpacticoida</taxon>
        <taxon>Harpacticidae</taxon>
        <taxon>Tigriopus</taxon>
    </lineage>
</organism>
<feature type="compositionally biased region" description="Low complexity" evidence="7">
    <location>
        <begin position="114"/>
        <end position="139"/>
    </location>
</feature>
<sequence>MTWSFLNRNKKMSDPAKRNMGRGALLLERIKRAQQEKENSSGPSRIANPAPDRIPAGFITPQKENKEKLQRKLRDLRSIMGIEPSARAEYLRESKPIQTVTAPSQSDLVPIFDSSDSAVSSGSLTESTSSSRSPTQIPSHELDPTSDFKSGTDTSTNTNNSPVRFVTENQLAALPNCYEGTNHSASKSSVGSSSHTSNPPTQNRGDAGTKVRLEVNYLNLKVVDGKGFFEYEVQFDPEVDSRQHRFALLRQLTDHIGRAKNFDGGFYLCLPKRLEHKISVFHPVLPESNDPVQVTLVFKKAVDYTHSRALFWYNVLFKRVFHALKMVQMNQRSFNPRNPTELRDLKLEIWPGYATAVDEYDGGLKLVCDTVHRVLRTDTVHDLIKEIHFRNMKSRPNFCHAVKQAIMGQVVLTRYNNRTYRIDDVDFYASPESEFETSRGKTTYLEYYKRQYGIDIADTKQALLISKPKKTDEWNKDMVICLVPELCHLTGLDENLRKDHRAMRTVVNIIGSTPAKRHKALQMFVSSVKSSAEASQILSDWGLELADAALSVDGRCMKGVGLLFGNSSVRKGICGDFDRALQGEQMMSGAKLKNWLIIGDRRDTREIEGFISTWHKQCDKLGMTIYDPRTILLNQDRTDEVVKVIHREHQNHPLEMVLVVARTKRADRYGAVKKTCLVELGIPSQFVLTKSISNGRNQIQVVQKLAIQVNAKLGGANWGISSPFSNAMVIGIDVYHNADGGKSWSGFVASLNRTFTCWFSDSRQHQYENEIMNNISDIFGRALKAYYELNNQYPDKIVVYRDGVGDSRFEVTETLEIEQMRSTLKRIAPEKKVQITFVIVSKRIKTRMFLIQGDTHDNPPPGTVLDHTVTRRQQFNFYLVSQKVTQGTVSPTHYTVLLDELELGPDRVQRLTYMLTYLYYNFTGPVRVPAPCLYAHKVANLCGEFLKKQVHTSQKTNLFYL</sequence>
<comment type="similarity">
    <text evidence="6">Belongs to the argonaute family. Piwi subfamily.</text>
</comment>
<evidence type="ECO:0000259" key="8">
    <source>
        <dbReference type="PROSITE" id="PS50821"/>
    </source>
</evidence>
<dbReference type="GO" id="GO:0005737">
    <property type="term" value="C:cytoplasm"/>
    <property type="evidence" value="ECO:0007669"/>
    <property type="project" value="UniProtKB-SubCell"/>
</dbReference>
<keyword evidence="5" id="KW-0943">RNA-mediated gene silencing</keyword>
<evidence type="ECO:0000256" key="5">
    <source>
        <dbReference type="ARBA" id="ARBA00023158"/>
    </source>
</evidence>
<feature type="compositionally biased region" description="Low complexity" evidence="7">
    <location>
        <begin position="184"/>
        <end position="197"/>
    </location>
</feature>
<feature type="region of interest" description="Disordered" evidence="7">
    <location>
        <begin position="107"/>
        <end position="163"/>
    </location>
</feature>
<keyword evidence="3" id="KW-0963">Cytoplasm</keyword>
<accession>A0A553PRV3</accession>